<evidence type="ECO:0008006" key="3">
    <source>
        <dbReference type="Google" id="ProtNLM"/>
    </source>
</evidence>
<sequence>MPRFRLRVLRRRTGDGGMDVHSEWVTADTAEDAVAHAQALTDQILDGASGVGMLSDEAENLVWSRRQDLPKPAMPGDP</sequence>
<protein>
    <recommendedName>
        <fullName evidence="3">DUF2188 domain-containing protein</fullName>
    </recommendedName>
</protein>
<organism evidence="1 2">
    <name type="scientific">Methylobacterium crusticola</name>
    <dbReference type="NCBI Taxonomy" id="1697972"/>
    <lineage>
        <taxon>Bacteria</taxon>
        <taxon>Pseudomonadati</taxon>
        <taxon>Pseudomonadota</taxon>
        <taxon>Alphaproteobacteria</taxon>
        <taxon>Hyphomicrobiales</taxon>
        <taxon>Methylobacteriaceae</taxon>
        <taxon>Methylobacterium</taxon>
    </lineage>
</organism>
<reference evidence="1" key="2">
    <citation type="submission" date="2021-08" db="EMBL/GenBank/DDBJ databases">
        <authorList>
            <person name="Tani A."/>
            <person name="Ola A."/>
            <person name="Ogura Y."/>
            <person name="Katsura K."/>
            <person name="Hayashi T."/>
        </authorList>
    </citation>
    <scope>NUCLEOTIDE SEQUENCE</scope>
    <source>
        <strain evidence="1">KCTC 52305</strain>
    </source>
</reference>
<evidence type="ECO:0000313" key="1">
    <source>
        <dbReference type="EMBL" id="GJD48264.1"/>
    </source>
</evidence>
<accession>A0ABQ4QTI4</accession>
<reference evidence="1" key="1">
    <citation type="journal article" date="2021" name="Front. Microbiol.">
        <title>Comprehensive Comparative Genomics and Phenotyping of Methylobacterium Species.</title>
        <authorList>
            <person name="Alessa O."/>
            <person name="Ogura Y."/>
            <person name="Fujitani Y."/>
            <person name="Takami H."/>
            <person name="Hayashi T."/>
            <person name="Sahin N."/>
            <person name="Tani A."/>
        </authorList>
    </citation>
    <scope>NUCLEOTIDE SEQUENCE</scope>
    <source>
        <strain evidence="1">KCTC 52305</strain>
    </source>
</reference>
<proteinExistence type="predicted"/>
<dbReference type="Proteomes" id="UP001055167">
    <property type="component" value="Unassembled WGS sequence"/>
</dbReference>
<dbReference type="EMBL" id="BPQH01000002">
    <property type="protein sequence ID" value="GJD48264.1"/>
    <property type="molecule type" value="Genomic_DNA"/>
</dbReference>
<comment type="caution">
    <text evidence="1">The sequence shown here is derived from an EMBL/GenBank/DDBJ whole genome shotgun (WGS) entry which is preliminary data.</text>
</comment>
<name>A0ABQ4QTI4_9HYPH</name>
<keyword evidence="2" id="KW-1185">Reference proteome</keyword>
<evidence type="ECO:0000313" key="2">
    <source>
        <dbReference type="Proteomes" id="UP001055167"/>
    </source>
</evidence>
<gene>
    <name evidence="1" type="ORF">OPKNFCMD_0981</name>
</gene>